<feature type="transmembrane region" description="Helical" evidence="8">
    <location>
        <begin position="313"/>
        <end position="330"/>
    </location>
</feature>
<feature type="transmembrane region" description="Helical" evidence="8">
    <location>
        <begin position="7"/>
        <end position="27"/>
    </location>
</feature>
<protein>
    <submittedName>
        <fullName evidence="9">Glycine betaine transporter</fullName>
    </submittedName>
</protein>
<evidence type="ECO:0000313" key="10">
    <source>
        <dbReference type="Proteomes" id="UP000190027"/>
    </source>
</evidence>
<feature type="transmembrane region" description="Helical" evidence="8">
    <location>
        <begin position="141"/>
        <end position="159"/>
    </location>
</feature>
<organism evidence="9 10">
    <name type="scientific">Paucidesulfovibrio gracilis DSM 16080</name>
    <dbReference type="NCBI Taxonomy" id="1121449"/>
    <lineage>
        <taxon>Bacteria</taxon>
        <taxon>Pseudomonadati</taxon>
        <taxon>Thermodesulfobacteriota</taxon>
        <taxon>Desulfovibrionia</taxon>
        <taxon>Desulfovibrionales</taxon>
        <taxon>Desulfovibrionaceae</taxon>
        <taxon>Paucidesulfovibrio</taxon>
    </lineage>
</organism>
<accession>A0A1T4WXJ7</accession>
<evidence type="ECO:0000256" key="8">
    <source>
        <dbReference type="SAM" id="Phobius"/>
    </source>
</evidence>
<keyword evidence="10" id="KW-1185">Reference proteome</keyword>
<evidence type="ECO:0000256" key="1">
    <source>
        <dbReference type="ARBA" id="ARBA00004651"/>
    </source>
</evidence>
<evidence type="ECO:0000256" key="5">
    <source>
        <dbReference type="ARBA" id="ARBA00022692"/>
    </source>
</evidence>
<feature type="transmembrane region" description="Helical" evidence="8">
    <location>
        <begin position="342"/>
        <end position="360"/>
    </location>
</feature>
<dbReference type="Pfam" id="PF02028">
    <property type="entry name" value="BCCT"/>
    <property type="match status" value="1"/>
</dbReference>
<feature type="transmembrane region" description="Helical" evidence="8">
    <location>
        <begin position="252"/>
        <end position="272"/>
    </location>
</feature>
<dbReference type="InterPro" id="IPR018093">
    <property type="entry name" value="BCCT_CS"/>
</dbReference>
<feature type="transmembrane region" description="Helical" evidence="8">
    <location>
        <begin position="86"/>
        <end position="107"/>
    </location>
</feature>
<dbReference type="OrthoDB" id="9775735at2"/>
<evidence type="ECO:0000256" key="4">
    <source>
        <dbReference type="ARBA" id="ARBA00022475"/>
    </source>
</evidence>
<evidence type="ECO:0000256" key="3">
    <source>
        <dbReference type="ARBA" id="ARBA00022448"/>
    </source>
</evidence>
<proteinExistence type="inferred from homology"/>
<dbReference type="PANTHER" id="PTHR30047:SF7">
    <property type="entry name" value="HIGH-AFFINITY CHOLINE TRANSPORT PROTEIN"/>
    <property type="match status" value="1"/>
</dbReference>
<keyword evidence="3" id="KW-0813">Transport</keyword>
<keyword evidence="6 8" id="KW-1133">Transmembrane helix</keyword>
<keyword evidence="7 8" id="KW-0472">Membrane</keyword>
<dbReference type="PANTHER" id="PTHR30047">
    <property type="entry name" value="HIGH-AFFINITY CHOLINE TRANSPORT PROTEIN-RELATED"/>
    <property type="match status" value="1"/>
</dbReference>
<keyword evidence="4" id="KW-1003">Cell membrane</keyword>
<feature type="transmembrane region" description="Helical" evidence="8">
    <location>
        <begin position="466"/>
        <end position="486"/>
    </location>
</feature>
<dbReference type="GO" id="GO:0005886">
    <property type="term" value="C:plasma membrane"/>
    <property type="evidence" value="ECO:0007669"/>
    <property type="project" value="UniProtKB-SubCell"/>
</dbReference>
<reference evidence="9 10" key="1">
    <citation type="submission" date="2017-02" db="EMBL/GenBank/DDBJ databases">
        <authorList>
            <person name="Peterson S.W."/>
        </authorList>
    </citation>
    <scope>NUCLEOTIDE SEQUENCE [LARGE SCALE GENOMIC DNA]</scope>
    <source>
        <strain evidence="9 10">DSM 16080</strain>
    </source>
</reference>
<feature type="transmembrane region" description="Helical" evidence="8">
    <location>
        <begin position="185"/>
        <end position="210"/>
    </location>
</feature>
<dbReference type="AlphaFoldDB" id="A0A1T4WXJ7"/>
<evidence type="ECO:0000256" key="6">
    <source>
        <dbReference type="ARBA" id="ARBA00022989"/>
    </source>
</evidence>
<feature type="transmembrane region" description="Helical" evidence="8">
    <location>
        <begin position="394"/>
        <end position="420"/>
    </location>
</feature>
<feature type="transmembrane region" description="Helical" evidence="8">
    <location>
        <begin position="441"/>
        <end position="460"/>
    </location>
</feature>
<keyword evidence="5 8" id="KW-0812">Transmembrane</keyword>
<evidence type="ECO:0000256" key="2">
    <source>
        <dbReference type="ARBA" id="ARBA00005658"/>
    </source>
</evidence>
<dbReference type="GO" id="GO:0022857">
    <property type="term" value="F:transmembrane transporter activity"/>
    <property type="evidence" value="ECO:0007669"/>
    <property type="project" value="InterPro"/>
</dbReference>
<feature type="transmembrane region" description="Helical" evidence="8">
    <location>
        <begin position="222"/>
        <end position="240"/>
    </location>
</feature>
<dbReference type="EMBL" id="FUYC01000005">
    <property type="protein sequence ID" value="SKA82082.1"/>
    <property type="molecule type" value="Genomic_DNA"/>
</dbReference>
<name>A0A1T4WXJ7_9BACT</name>
<dbReference type="PROSITE" id="PS01303">
    <property type="entry name" value="BCCT"/>
    <property type="match status" value="1"/>
</dbReference>
<gene>
    <name evidence="9" type="ORF">SAMN02745704_01500</name>
</gene>
<dbReference type="InterPro" id="IPR000060">
    <property type="entry name" value="BCCT_transptr"/>
</dbReference>
<dbReference type="Proteomes" id="UP000190027">
    <property type="component" value="Unassembled WGS sequence"/>
</dbReference>
<feature type="transmembrane region" description="Helical" evidence="8">
    <location>
        <begin position="47"/>
        <end position="66"/>
    </location>
</feature>
<dbReference type="NCBIfam" id="TIGR00842">
    <property type="entry name" value="bcct"/>
    <property type="match status" value="1"/>
</dbReference>
<evidence type="ECO:0000313" key="9">
    <source>
        <dbReference type="EMBL" id="SKA82082.1"/>
    </source>
</evidence>
<comment type="subcellular location">
    <subcellularLocation>
        <location evidence="1">Cell membrane</location>
        <topology evidence="1">Multi-pass membrane protein</topology>
    </subcellularLocation>
</comment>
<dbReference type="STRING" id="1121449.SAMN02745704_01500"/>
<comment type="similarity">
    <text evidence="2">Belongs to the BCCT transporter (TC 2.A.15) family.</text>
</comment>
<dbReference type="RefSeq" id="WP_078717070.1">
    <property type="nucleotide sequence ID" value="NZ_FUYC01000005.1"/>
</dbReference>
<sequence length="511" mass="56358">MPKLKNNIVFAASLCIVLLLIVVGAIWPEQLDAWSSRLHAAIIRDFGWTYLLFAFLFLVFSLFMAFSRFGNIKLGHDHEKPRFSYFAWFSMLFAAGMGIGLIFWGVAEPMSHYLNPPGYVAKASPEAARFAMRYSFFHWGVHPWAIYIVMSLSIAYFSFRRGMPPLISSCFFPILGERIHGPIGYAIDILAVFATVFGIVTSLGLGAMQINSGLASVLPFEASFTSTLVIIGVVTVLFMISSMTGLDRGIKLLSTANVMLAITILCFMLLVGPTTTIMNVLLSTFADYATSLFSMSLSTNPFRGLEWTQNWTLFYWAWWISWSPFVGLFVASISRGRTIREFVTGCLLVPTLLTFVWFSVFGGSAFHLELQEGANIAATVAQDVSTGLFKLYSFYPLSSVLTLLTVLLLVVFFVTSADSATFVLGMMTSGGQQDPPAGKKIVWGLTVSVTAAILLFTGGLEGLQRMAIAAALPFTGIMLLLCFCLLRGVRYELRHERSGQDQPEDGVDTDE</sequence>
<evidence type="ECO:0000256" key="7">
    <source>
        <dbReference type="ARBA" id="ARBA00023136"/>
    </source>
</evidence>